<evidence type="ECO:0000256" key="1">
    <source>
        <dbReference type="SAM" id="MobiDB-lite"/>
    </source>
</evidence>
<dbReference type="Proteomes" id="UP000784294">
    <property type="component" value="Unassembled WGS sequence"/>
</dbReference>
<protein>
    <submittedName>
        <fullName evidence="2">Uncharacterized protein</fullName>
    </submittedName>
</protein>
<gene>
    <name evidence="2" type="ORF">PXEA_LOCUS19956</name>
</gene>
<sequence>MHRRSASPSVSSLFPSPTSGNVLERGHLFAGEQTTMARPPTESLKEHNTGIRRKSSPSILKRLSGSPSGIGLGFGGSRKKKKKQQQLQSELSQNQLIIQQAPQRPTQTTQEASPRAQPLIGQTLSLTGLQTHIRSGTPHTITVGAKTTTGTFSSLITVPINVTDTGVEELAFGANKEECNIKQARQNISSGKVKAATALGFSILSARGRLISVASTPSVHLAVIQDKESGSTQPGVKMRRVS</sequence>
<feature type="region of interest" description="Disordered" evidence="1">
    <location>
        <begin position="1"/>
        <end position="91"/>
    </location>
</feature>
<name>A0A3S5AVP9_9PLAT</name>
<accession>A0A3S5AVP9</accession>
<comment type="caution">
    <text evidence="2">The sequence shown here is derived from an EMBL/GenBank/DDBJ whole genome shotgun (WGS) entry which is preliminary data.</text>
</comment>
<evidence type="ECO:0000313" key="3">
    <source>
        <dbReference type="Proteomes" id="UP000784294"/>
    </source>
</evidence>
<feature type="compositionally biased region" description="Low complexity" evidence="1">
    <location>
        <begin position="1"/>
        <end position="19"/>
    </location>
</feature>
<proteinExistence type="predicted"/>
<dbReference type="EMBL" id="CAAALY010080824">
    <property type="protein sequence ID" value="VEL26516.1"/>
    <property type="molecule type" value="Genomic_DNA"/>
</dbReference>
<reference evidence="2" key="1">
    <citation type="submission" date="2018-11" db="EMBL/GenBank/DDBJ databases">
        <authorList>
            <consortium name="Pathogen Informatics"/>
        </authorList>
    </citation>
    <scope>NUCLEOTIDE SEQUENCE</scope>
</reference>
<keyword evidence="3" id="KW-1185">Reference proteome</keyword>
<evidence type="ECO:0000313" key="2">
    <source>
        <dbReference type="EMBL" id="VEL26516.1"/>
    </source>
</evidence>
<organism evidence="2 3">
    <name type="scientific">Protopolystoma xenopodis</name>
    <dbReference type="NCBI Taxonomy" id="117903"/>
    <lineage>
        <taxon>Eukaryota</taxon>
        <taxon>Metazoa</taxon>
        <taxon>Spiralia</taxon>
        <taxon>Lophotrochozoa</taxon>
        <taxon>Platyhelminthes</taxon>
        <taxon>Monogenea</taxon>
        <taxon>Polyopisthocotylea</taxon>
        <taxon>Polystomatidea</taxon>
        <taxon>Polystomatidae</taxon>
        <taxon>Protopolystoma</taxon>
    </lineage>
</organism>
<dbReference type="AlphaFoldDB" id="A0A3S5AVP9"/>